<dbReference type="PROSITE" id="PS00920">
    <property type="entry name" value="NITRIL_CHT_1"/>
    <property type="match status" value="1"/>
</dbReference>
<comment type="similarity">
    <text evidence="2">Belongs to the carbon-nitrogen hydrolase superfamily. Nitrilase family.</text>
</comment>
<dbReference type="PANTHER" id="PTHR46044">
    <property type="entry name" value="NITRILASE"/>
    <property type="match status" value="1"/>
</dbReference>
<dbReference type="PANTHER" id="PTHR46044:SF8">
    <property type="entry name" value="BIFUNCTIONAL NITRILASE_NITRILE HYDRATASE NIT4B"/>
    <property type="match status" value="1"/>
</dbReference>
<dbReference type="EMBL" id="JAQIZT010000006">
    <property type="protein sequence ID" value="KAJ6994402.1"/>
    <property type="molecule type" value="Genomic_DNA"/>
</dbReference>
<dbReference type="InterPro" id="IPR036526">
    <property type="entry name" value="C-N_Hydrolase_sf"/>
</dbReference>
<evidence type="ECO:0000256" key="4">
    <source>
        <dbReference type="SAM" id="MobiDB-lite"/>
    </source>
</evidence>
<dbReference type="Proteomes" id="UP001164929">
    <property type="component" value="Chromosome 6"/>
</dbReference>
<protein>
    <submittedName>
        <fullName evidence="6">Bifunctional nitrilase/nitrile hydratase NIT4B-like isoform X2</fullName>
    </submittedName>
</protein>
<evidence type="ECO:0000313" key="6">
    <source>
        <dbReference type="EMBL" id="KAJ6994402.1"/>
    </source>
</evidence>
<evidence type="ECO:0000256" key="3">
    <source>
        <dbReference type="PROSITE-ProRule" id="PRU10139"/>
    </source>
</evidence>
<dbReference type="SUPFAM" id="SSF56317">
    <property type="entry name" value="Carbon-nitrogen hydrolase"/>
    <property type="match status" value="2"/>
</dbReference>
<dbReference type="GO" id="GO:0047427">
    <property type="term" value="F:cyanoalanine nitrilase activity"/>
    <property type="evidence" value="ECO:0007669"/>
    <property type="project" value="UniProtKB-EC"/>
</dbReference>
<evidence type="ECO:0000256" key="2">
    <source>
        <dbReference type="ARBA" id="ARBA00008129"/>
    </source>
</evidence>
<evidence type="ECO:0000259" key="5">
    <source>
        <dbReference type="PROSITE" id="PS50263"/>
    </source>
</evidence>
<keyword evidence="7" id="KW-1185">Reference proteome</keyword>
<dbReference type="GO" id="GO:0051410">
    <property type="term" value="P:detoxification of nitrogen compound"/>
    <property type="evidence" value="ECO:0007669"/>
    <property type="project" value="TreeGrafter"/>
</dbReference>
<dbReference type="InterPro" id="IPR044149">
    <property type="entry name" value="Nitrilases_CHs"/>
</dbReference>
<dbReference type="GO" id="GO:0018822">
    <property type="term" value="F:nitrile hydratase activity"/>
    <property type="evidence" value="ECO:0007669"/>
    <property type="project" value="TreeGrafter"/>
</dbReference>
<name>A0AAD6QQ55_9ROSI</name>
<feature type="compositionally biased region" description="Basic and acidic residues" evidence="4">
    <location>
        <begin position="89"/>
        <end position="99"/>
    </location>
</feature>
<feature type="compositionally biased region" description="Low complexity" evidence="4">
    <location>
        <begin position="79"/>
        <end position="88"/>
    </location>
</feature>
<comment type="catalytic activity">
    <reaction evidence="1">
        <text>3-cyano-L-alanine + 2 H2O = L-aspartate + NH4(+)</text>
        <dbReference type="Rhea" id="RHEA:11188"/>
        <dbReference type="ChEBI" id="CHEBI:15377"/>
        <dbReference type="ChEBI" id="CHEBI:28938"/>
        <dbReference type="ChEBI" id="CHEBI:29991"/>
        <dbReference type="ChEBI" id="CHEBI:77860"/>
        <dbReference type="EC" id="3.5.5.4"/>
    </reaction>
</comment>
<dbReference type="InterPro" id="IPR000132">
    <property type="entry name" value="Nitrilase/CN_hydratase_CS"/>
</dbReference>
<dbReference type="Pfam" id="PF00795">
    <property type="entry name" value="CN_hydrolase"/>
    <property type="match status" value="2"/>
</dbReference>
<evidence type="ECO:0000313" key="7">
    <source>
        <dbReference type="Proteomes" id="UP001164929"/>
    </source>
</evidence>
<accession>A0AAD6QQ55</accession>
<dbReference type="InterPro" id="IPR003010">
    <property type="entry name" value="C-N_Hydrolase"/>
</dbReference>
<feature type="region of interest" description="Disordered" evidence="4">
    <location>
        <begin position="69"/>
        <end position="100"/>
    </location>
</feature>
<dbReference type="AlphaFoldDB" id="A0AAD6QQ55"/>
<gene>
    <name evidence="6" type="ORF">NC653_017278</name>
</gene>
<reference evidence="6" key="1">
    <citation type="journal article" date="2023" name="Mol. Ecol. Resour.">
        <title>Chromosome-level genome assembly of a triploid poplar Populus alba 'Berolinensis'.</title>
        <authorList>
            <person name="Chen S."/>
            <person name="Yu Y."/>
            <person name="Wang X."/>
            <person name="Wang S."/>
            <person name="Zhang T."/>
            <person name="Zhou Y."/>
            <person name="He R."/>
            <person name="Meng N."/>
            <person name="Wang Y."/>
            <person name="Liu W."/>
            <person name="Liu Z."/>
            <person name="Liu J."/>
            <person name="Guo Q."/>
            <person name="Huang H."/>
            <person name="Sederoff R.R."/>
            <person name="Wang G."/>
            <person name="Qu G."/>
            <person name="Chen S."/>
        </authorList>
    </citation>
    <scope>NUCLEOTIDE SEQUENCE</scope>
    <source>
        <strain evidence="6">SC-2020</strain>
    </source>
</reference>
<dbReference type="Gene3D" id="3.60.110.10">
    <property type="entry name" value="Carbon-nitrogen hydrolase"/>
    <property type="match status" value="2"/>
</dbReference>
<feature type="active site" description="Proton acceptor" evidence="3">
    <location>
        <position position="168"/>
    </location>
</feature>
<comment type="caution">
    <text evidence="6">The sequence shown here is derived from an EMBL/GenBank/DDBJ whole genome shotgun (WGS) entry which is preliminary data.</text>
</comment>
<organism evidence="6 7">
    <name type="scientific">Populus alba x Populus x berolinensis</name>
    <dbReference type="NCBI Taxonomy" id="444605"/>
    <lineage>
        <taxon>Eukaryota</taxon>
        <taxon>Viridiplantae</taxon>
        <taxon>Streptophyta</taxon>
        <taxon>Embryophyta</taxon>
        <taxon>Tracheophyta</taxon>
        <taxon>Spermatophyta</taxon>
        <taxon>Magnoliopsida</taxon>
        <taxon>eudicotyledons</taxon>
        <taxon>Gunneridae</taxon>
        <taxon>Pentapetalae</taxon>
        <taxon>rosids</taxon>
        <taxon>fabids</taxon>
        <taxon>Malpighiales</taxon>
        <taxon>Salicaceae</taxon>
        <taxon>Saliceae</taxon>
        <taxon>Populus</taxon>
    </lineage>
</organism>
<dbReference type="PROSITE" id="PS50263">
    <property type="entry name" value="CN_HYDROLASE"/>
    <property type="match status" value="1"/>
</dbReference>
<sequence length="471" mass="50809">MEESTKNAEAKKVKKRGHRPLIVAQSPAEKAHIMVPAMCSTAIYRLRGELGLGSCGAAIHWLVHHARPDLIPAPEPPTKTKSSKTCSSRKTDSVDHDPIPKPAYMARADGDTPVSDFPATAPAARSPVRATVVQASTVVFDTPATLDKAERLIAGAAAYGSQLVVFPEAFVGGYPRSLRFDATNPTEGDGLQRYYASAIDVPGPEVERLAKIAGKYKVHLVMGVVERAGFYLYSTMLFFDSQGQHLGQHRKITLVASESAVWNSGGKSTLPIYETSIGKIGGLTCWDNKWPLLRTELYDKGTTLLLATLKFPCLSALQSWQIAFYNLQFQLPFYAFSPSEMFSCKMELSNLSLSLFCTINIGVEIYCAPTADAGEIWKASMIHIALEGGCFVLSANQFCRRRDYPFPPGDSNGDASLDAITCAGGSVIISPSGTILAGPSYHGECLISADLDLGDIILAKTQYGGIRNMSG</sequence>
<feature type="domain" description="CN hydrolase" evidence="5">
    <location>
        <begin position="128"/>
        <end position="453"/>
    </location>
</feature>
<proteinExistence type="inferred from homology"/>
<evidence type="ECO:0000256" key="1">
    <source>
        <dbReference type="ARBA" id="ARBA00000322"/>
    </source>
</evidence>